<evidence type="ECO:0000313" key="5">
    <source>
        <dbReference type="Proteomes" id="UP001372834"/>
    </source>
</evidence>
<feature type="compositionally biased region" description="Polar residues" evidence="3">
    <location>
        <begin position="24"/>
        <end position="35"/>
    </location>
</feature>
<feature type="compositionally biased region" description="Basic and acidic residues" evidence="3">
    <location>
        <begin position="58"/>
        <end position="68"/>
    </location>
</feature>
<dbReference type="Proteomes" id="UP001372834">
    <property type="component" value="Unassembled WGS sequence"/>
</dbReference>
<evidence type="ECO:0000313" key="4">
    <source>
        <dbReference type="EMBL" id="KAK6633179.1"/>
    </source>
</evidence>
<proteinExistence type="predicted"/>
<organism evidence="4 5">
    <name type="scientific">Polyplax serrata</name>
    <name type="common">Common mouse louse</name>
    <dbReference type="NCBI Taxonomy" id="468196"/>
    <lineage>
        <taxon>Eukaryota</taxon>
        <taxon>Metazoa</taxon>
        <taxon>Ecdysozoa</taxon>
        <taxon>Arthropoda</taxon>
        <taxon>Hexapoda</taxon>
        <taxon>Insecta</taxon>
        <taxon>Pterygota</taxon>
        <taxon>Neoptera</taxon>
        <taxon>Paraneoptera</taxon>
        <taxon>Psocodea</taxon>
        <taxon>Troctomorpha</taxon>
        <taxon>Phthiraptera</taxon>
        <taxon>Anoplura</taxon>
        <taxon>Polyplacidae</taxon>
        <taxon>Polyplax</taxon>
    </lineage>
</organism>
<dbReference type="GO" id="GO:0043484">
    <property type="term" value="P:regulation of RNA splicing"/>
    <property type="evidence" value="ECO:0007669"/>
    <property type="project" value="TreeGrafter"/>
</dbReference>
<gene>
    <name evidence="4" type="ORF">RUM43_012923</name>
</gene>
<name>A0AAN8S6K6_POLSC</name>
<sequence>MHKFLRDPNIHNFFELLFPDGDGSSLSSHTSTEGEYSTHKKERVQKPVGGIAVLPSARFEDNMDRNDDEKENQEQIEQEKLDYSYDSNGERLPAELDRSSCSVEVSPQRTKSKKTVDYDGKGGYFWGDRVRGFVDRLTGAFSEKESDKYILELEEIKFEDLPLINSDRFKAVELQIDPRSGELLVGQVDLKTSRINENKVDVSTGKLRRPVNKEHGIAVHGIIDCLNNTLLPGQFDEAKGKLIGKIDPLTFSLRNAEYDPKNGIFYGGFINGTFDKVTGDFKANDLSDIYEISFDEFPKFERDDVRVIELQADPKTGKLLDGQVDLMTGKINESVVDLSIGKLKRPVDKKNVKVLHAFIYKSNKKLIPGQFEEKSGKLIGRFDTKTSKLIPLEYDQKSETFRVKRSRSLLRVRSPTLSRPIQSKTYKFGFPEVAEITFDEMPQLESEIMKPVEVQIDPKTGCLLDGQLDLKTNKINENKFDLCTGRLKNPLDKNHGKIIYLMIDPKNLVIQPGQVDPNNGKLIGKIDPKTLQLIEIDYDPKSGSFLAKKVKGFFDKLTGSFSDGEYDFDLDGTEIIFDKLPIFDLPNIKAIELQVDRRTGRLLNDQVDLQTGKIIGNKVDMRTGKLKNPVDQKHGKIIHAIVDSKTMTLQPGQFNSDGKLIGSIDPKNLRLIELDYDPNTGSFIGRKVRGFFDRFTGTFKDRDIELEVSDHDVFLGEVPNFSANDMKAIELQISPSTGCLLEGQVDLKTSKLNERKFDLATGKLRNPVDKKFGKNIYAVVDPLDLKLKPGQFDKNTGKIIGKIDPKSLKLIEVDFDPKTGKISTKKMKKFLGRLTSFGEKDFEPGSSEVGEINFGTLPRLENKEVKAIELQIDPKTGRLLDNLVDLRTGKINDSKFDKMTGRLLNPVDKKHGKTIHAVIDTKTNKLKEGQFDPRDGKLIGKIDPKTMKIIDIDYDPKTGSFIGRKIRGLFDRLTGSIGDRDIEIEVPEGEFCFEEIPYFERDDMKVIELQIDSKTGCLAEGQIDPSTGKINDYLYDLKSGKLNKLQDNKEYKTIQAIVDPRTLQLKPRQFNLKDGKMIGRFNPKTSKFVDIDFDHKSGRISGKKKGLFGRFASFGEKDYSTEVPEVSHIVFDSLPQFNSNDMKALELQIDPKTGTLLEGQVHLGTGRINESMFDLQTGKLKNPSDKKLGKIVHGVIDPRNLTLKSGQFDPKDGKLIGKIDPETLKLIEINYDPKTGNFLGKGVRDFLGKFSLGGVSYEPSDAQITLNKLPTFDTEVMKAVEVQIDPKTACLLEGQINLNTGKIIEPMFDLKTGKIKNPRDMKLAKTVYAIINSEDLTLMPGQFSLNDGKLIGKIDPETLRLIEVDYDPKSGNFITKGVRGFFDRMTGVLKGKDYETDIPEVEINFDELPHIDADDMKAIELQIDAKTGRLLPGQVDLKTGHISEAKFDMATGKLKSPVDKKHSKTIHAMIDPKSLKLQPGQFDLNDGKFIGKIDPKSYEVIQVDYDPKTGSFLSGKVKGFITKMSSPFKEKEVKSLVPPDLKKDIIQLIELVIDPKTGKLLDGQVDPQTELVNENIIDLTTGKLKASFDKTNGKKIDVIMNKATKTLIPGQFDSQDGKYIAKIDPETLSLIQMDFDPKSGKVFTGKIKGFVGKLGDPLKEQTFITDSKKITFDELPINETGDLKTFELQVDPKTARLLDGQIDIKTGKINENQFDLSTGKLKNPVDRKCSKTVHVVANKKDYSLVPGQIDDKDGKITGTLDLKTFKLKGISYDPKSGRFFEGDVTGYYDEISGKLIVRDPNLENTTREKLYFDELPNLDTNDLKAIELQIDAKTGSLLDGQVDLATRKIQPHKFDLQSGRLKLPADHTNNKIIHAIIDTRHMTVMPGQFDVDGKLVGKLDQNTLKLTPVTYDPKTGSFWTGKLKGFIDRLADSFPSDKEIHIEVPESDEYKFDEMPIFQTITPKPIELEVEWPTEKIRECQADLKTGKLLPKNIKTGKGFDIEMPKFDIHMPEISWGTLPTFDRPDLKAVEVQIDPKTGCLLDGQIDLPTGKINAPKFDLKTGKLLKPVDKKLGKTVHTLIDPATMTIHPGQFDVETGKITGKIDPKSLDLIEIDYDPKTGNFIGKKILGFFRNDLRQGTKIDIKLPRVDVDLPEVTPTTTSDNTSNVVQLQIDPKSYKLIEGLVDSGSGKINPSKFDLNTGKLRIPNDKAITIDTIIDTRTLKVLPVEFDPKSGKISSKKGKGFFSKMGQGLRLRDAQIRHNTCRKSTIIIRGTLPTFDKPDLKAVEVQIDPKTGCLLDGQIDLPTGKINAPKFDLKTGKLLKPVDKKLGKTVHALIDPATMTIHPGQFDVETGKITGKIDPKSLDLIEIDYDPKTGNFIGKKIRGFFGKLGKGFDVDMPKFDIHLPDLSFDLPKFERPDMKAVELQIDPKSGCLLEGQVDLPTAKINAPKFDLKSGKLLNPVDKKLGKSIDAVIDPGTLTLHPGQFDMKTGKLVGKIDPKTLELIDVEFDPKSGKLSGKKGKGFFGKWGKGFDIEMPKFDIHMPEISWGTLPTFDRPDLKAVEVQIDPKTGCLLDGQIDLPTGKINAPKFDLKTGKLLKPVDKKLGKTVHALIDPATMTIHPGQFDVETGKITGKIDPKSLDLIEIDYDPKTGNFIGKKIRGFFGKLGKGFDVDMPKFDIHLPDLSFDLPKFERPDMKAVELQIDPKSGCLLEGQVDLPTAKINAPKFDLKSGKLLNPVDKKLGKSIDAVIDPGTLTLHPGQFDMKTGKLVGKIDPKTLELIDVEFDPKSGKLSGKKGKGFFGKWGKGFDIEMPKFDIHMPEISWGTLPTFDRPDLKAVEVQIDPKTGCLLDGQIDLPTGKINAPKFDLKTGKLLKPVDKKLGKTVHALIDPATMTIHPGQFDVETGKITGKIDPKSLDLIEIDYDPKTGNFIGKKIRGFFGKLGKGFDVDMPKFDIHLPDLSFDLPKFERPDMKAVELQIDPKSGCLLEGQVDLPTAKINAPKFDLKSGKLLNPVDKKLGKSIDAVIDPGTLTLHPGQFDMKTGKLVGKIDPKTLELIDVEFDPKSGKLSGKKGKGFFGKWGKGFDIEMPKFDIHMPEISWGTLPTFDRPDLKAVEVQIDPKTGCLLDGQIDLPTGKINAPKFDLKTGKLLKPVDKKLGKTVHALIDPATMTIHPGQFDVETGKITGKIDPKSLDLIEIDYDPKTGNFIGKKIRGFFGKLGKGFDVDMPKFDIHLPDLSFDLPKFERPDMKAVELQIDPKSGCLLEGQVDLPTAKINAPKFDLKSGKLLNPVDKKLGKSIDAVIDPGTLTLHPGQFDMKTGKLVGKIDPKTLELIDVEFDPKSGKLSGKKGKGFFGKWGKGFDIEMPKFDIHMPEISWGTLPTFDRPDLKAVEVQIDPKTGCLLDGQIDLPTGKINAPKFDLKTGKLLKPVDKKLGKTVHALIDPATMTIHPGQFDVETGKITGKIDPKSLDLIEIDYDPKTGNFIGKKIRGFFGKLGKGFDVDMPKFDIHLPDLSFDLPKFERPDMKAVELQIDPKSGCLLEGQVDLPTAKINAPKFDLKSGKLLNPVDKKLGKSIDAVIDPGTLTLHPGQFDMKTGKLVGKIDPKTLELIDVEFDPKSGKLSGKKGKGFFGKWGKGFDIEMPKFDIHMPEISWGTLPTFDRPDLKAVEVQIDPKTGCLLDGQIDLPTGKINAPKFDLKTGKLLKPVDKKLGKTVHALIDPATMTIHPGQFDVETGKITGKIDPKSLDLIEIDYDPKTGNFIGKKIRGFFGKLGKGFDVDMPKFDIHLPDLSFDLPKFERPDMKAVELQIDPKSGCLLEGQVDLPTAKINAPKFDLKSGKLLNPVDKKLGKSIDAVIDPGTLTLHPGQFDMKTGKLVGKIDPKTLELIDVEFDPKSGKLSGKKGKGFFGKWGKGFDIEMPKFDIHMPEISWGTLPTFDRPDLKAVEVQIDPKTGCLLDGQIDLPTGKINAPKFDLKTGKLLKPVDKKLGKTVHALIDPATMTIHPGQFDVETGKITGKIDPKSLDLIEIDYDPKTGNFIGKKIRGFFGKLGKGFDVDMPKFDIHLPDLSFDLPKFERPDMKAVELQIDPKS</sequence>
<dbReference type="InterPro" id="IPR052082">
    <property type="entry name" value="Myelin_sheath_structural"/>
</dbReference>
<dbReference type="PANTHER" id="PTHR23348">
    <property type="entry name" value="PERIAXIN/AHNAK"/>
    <property type="match status" value="1"/>
</dbReference>
<feature type="non-terminal residue" evidence="4">
    <location>
        <position position="4095"/>
    </location>
</feature>
<dbReference type="EMBL" id="JAWJWE010000006">
    <property type="protein sequence ID" value="KAK6633179.1"/>
    <property type="molecule type" value="Genomic_DNA"/>
</dbReference>
<dbReference type="GO" id="GO:0005634">
    <property type="term" value="C:nucleus"/>
    <property type="evidence" value="ECO:0007669"/>
    <property type="project" value="UniProtKB-SubCell"/>
</dbReference>
<dbReference type="PANTHER" id="PTHR23348:SF16">
    <property type="entry name" value="LEUCINE RICH REPEAT FAMILY PROTEIN"/>
    <property type="match status" value="1"/>
</dbReference>
<feature type="compositionally biased region" description="Basic and acidic residues" evidence="3">
    <location>
        <begin position="77"/>
        <end position="89"/>
    </location>
</feature>
<evidence type="ECO:0000256" key="2">
    <source>
        <dbReference type="ARBA" id="ARBA00023242"/>
    </source>
</evidence>
<comment type="subcellular location">
    <subcellularLocation>
        <location evidence="1">Nucleus</location>
    </subcellularLocation>
</comment>
<evidence type="ECO:0000256" key="1">
    <source>
        <dbReference type="ARBA" id="ARBA00004123"/>
    </source>
</evidence>
<accession>A0AAN8S6K6</accession>
<dbReference type="GO" id="GO:0005737">
    <property type="term" value="C:cytoplasm"/>
    <property type="evidence" value="ECO:0007669"/>
    <property type="project" value="TreeGrafter"/>
</dbReference>
<keyword evidence="2" id="KW-0539">Nucleus</keyword>
<feature type="region of interest" description="Disordered" evidence="3">
    <location>
        <begin position="24"/>
        <end position="89"/>
    </location>
</feature>
<evidence type="ECO:0000256" key="3">
    <source>
        <dbReference type="SAM" id="MobiDB-lite"/>
    </source>
</evidence>
<protein>
    <submittedName>
        <fullName evidence="4">Uncharacterized protein</fullName>
    </submittedName>
</protein>
<reference evidence="4 5" key="1">
    <citation type="submission" date="2023-10" db="EMBL/GenBank/DDBJ databases">
        <title>Genomes of two closely related lineages of the louse Polyplax serrata with different host specificities.</title>
        <authorList>
            <person name="Martinu J."/>
            <person name="Tarabai H."/>
            <person name="Stefka J."/>
            <person name="Hypsa V."/>
        </authorList>
    </citation>
    <scope>NUCLEOTIDE SEQUENCE [LARGE SCALE GENOMIC DNA]</scope>
    <source>
        <strain evidence="4">HR10_N</strain>
    </source>
</reference>
<comment type="caution">
    <text evidence="4">The sequence shown here is derived from an EMBL/GenBank/DDBJ whole genome shotgun (WGS) entry which is preliminary data.</text>
</comment>